<dbReference type="Proteomes" id="UP000473089">
    <property type="component" value="Unassembled WGS sequence"/>
</dbReference>
<proteinExistence type="predicted"/>
<comment type="caution">
    <text evidence="1">The sequence shown here is derived from an EMBL/GenBank/DDBJ whole genome shotgun (WGS) entry which is preliminary data.</text>
</comment>
<dbReference type="AlphaFoldDB" id="A0A6M0SWD7"/>
<organism evidence="1 2">
    <name type="scientific">Clostridium botulinum</name>
    <dbReference type="NCBI Taxonomy" id="1491"/>
    <lineage>
        <taxon>Bacteria</taxon>
        <taxon>Bacillati</taxon>
        <taxon>Bacillota</taxon>
        <taxon>Clostridia</taxon>
        <taxon>Eubacteriales</taxon>
        <taxon>Clostridiaceae</taxon>
        <taxon>Clostridium</taxon>
    </lineage>
</organism>
<evidence type="ECO:0008006" key="3">
    <source>
        <dbReference type="Google" id="ProtNLM"/>
    </source>
</evidence>
<accession>A0A6M0SWD7</accession>
<evidence type="ECO:0000313" key="1">
    <source>
        <dbReference type="EMBL" id="NFA59574.1"/>
    </source>
</evidence>
<protein>
    <recommendedName>
        <fullName evidence="3">Transposase</fullName>
    </recommendedName>
</protein>
<gene>
    <name evidence="1" type="ORF">EXM42_03935</name>
</gene>
<dbReference type="EMBL" id="SGJP01000006">
    <property type="protein sequence ID" value="NFA59574.1"/>
    <property type="molecule type" value="Genomic_DNA"/>
</dbReference>
<reference evidence="1 2" key="1">
    <citation type="submission" date="2019-02" db="EMBL/GenBank/DDBJ databases">
        <title>Genome sequencing of Clostridium botulinum clinical isolates.</title>
        <authorList>
            <person name="Brunt J."/>
            <person name="Van Vliet A.H.M."/>
            <person name="Stringer S.C."/>
            <person name="Grant K.A."/>
            <person name="Carter A.C."/>
            <person name="Peck M.W."/>
        </authorList>
    </citation>
    <scope>NUCLEOTIDE SEQUENCE [LARGE SCALE GENOMIC DNA]</scope>
    <source>
        <strain evidence="1 2">R1125/03</strain>
    </source>
</reference>
<evidence type="ECO:0000313" key="2">
    <source>
        <dbReference type="Proteomes" id="UP000473089"/>
    </source>
</evidence>
<name>A0A6M0SWD7_CLOBO</name>
<sequence length="124" mass="14747">MEISSLKDLDKFKILVEANNLKKSNFSVLGRKLGVDRRTVKKYYKSNVQKERKQKKSKIDDYYDIITSSLSAENKQIFYYKSHLYKYLVREHGLECSRSKFNLVNKLNLIGKKNSNFHLKMEMK</sequence>